<dbReference type="WBParaSite" id="jg12893">
    <property type="protein sequence ID" value="jg12893"/>
    <property type="gene ID" value="jg12893"/>
</dbReference>
<dbReference type="AlphaFoldDB" id="A0A915CW88"/>
<keyword evidence="1" id="KW-1185">Reference proteome</keyword>
<proteinExistence type="predicted"/>
<organism evidence="1 2">
    <name type="scientific">Ditylenchus dipsaci</name>
    <dbReference type="NCBI Taxonomy" id="166011"/>
    <lineage>
        <taxon>Eukaryota</taxon>
        <taxon>Metazoa</taxon>
        <taxon>Ecdysozoa</taxon>
        <taxon>Nematoda</taxon>
        <taxon>Chromadorea</taxon>
        <taxon>Rhabditida</taxon>
        <taxon>Tylenchina</taxon>
        <taxon>Tylenchomorpha</taxon>
        <taxon>Sphaerularioidea</taxon>
        <taxon>Anguinidae</taxon>
        <taxon>Anguininae</taxon>
        <taxon>Ditylenchus</taxon>
    </lineage>
</organism>
<accession>A0A915CW88</accession>
<sequence>MQVKQFRTSVFISSEEGETDGLMDFTLSKLVCKTNSRSLSSTRLTWRRMILRFFPITLWQSLNKKLSKKQPNGNEAEPATYKMEAASGMVLPWWKSTQGVPQMN</sequence>
<name>A0A915CW88_9BILA</name>
<evidence type="ECO:0000313" key="2">
    <source>
        <dbReference type="WBParaSite" id="jg12893"/>
    </source>
</evidence>
<protein>
    <submittedName>
        <fullName evidence="2">Uncharacterized protein</fullName>
    </submittedName>
</protein>
<dbReference type="Proteomes" id="UP000887574">
    <property type="component" value="Unplaced"/>
</dbReference>
<reference evidence="2" key="1">
    <citation type="submission" date="2022-11" db="UniProtKB">
        <authorList>
            <consortium name="WormBaseParasite"/>
        </authorList>
    </citation>
    <scope>IDENTIFICATION</scope>
</reference>
<evidence type="ECO:0000313" key="1">
    <source>
        <dbReference type="Proteomes" id="UP000887574"/>
    </source>
</evidence>